<evidence type="ECO:0000259" key="2">
    <source>
        <dbReference type="Pfam" id="PF12158"/>
    </source>
</evidence>
<feature type="transmembrane region" description="Helical" evidence="1">
    <location>
        <begin position="163"/>
        <end position="182"/>
    </location>
</feature>
<dbReference type="EMBL" id="FQYU01000015">
    <property type="protein sequence ID" value="SHJ98435.1"/>
    <property type="molecule type" value="Genomic_DNA"/>
</dbReference>
<proteinExistence type="predicted"/>
<keyword evidence="4" id="KW-1185">Reference proteome</keyword>
<dbReference type="OrthoDB" id="1344192at2"/>
<accession>A0A1M6NRX6</accession>
<keyword evidence="1" id="KW-1133">Transmembrane helix</keyword>
<evidence type="ECO:0000256" key="1">
    <source>
        <dbReference type="SAM" id="Phobius"/>
    </source>
</evidence>
<feature type="transmembrane region" description="Helical" evidence="1">
    <location>
        <begin position="12"/>
        <end position="39"/>
    </location>
</feature>
<dbReference type="STRING" id="192903.SAMN04488513_11519"/>
<keyword evidence="1" id="KW-0472">Membrane</keyword>
<name>A0A1M6NRX6_9FLAO</name>
<dbReference type="Proteomes" id="UP000184543">
    <property type="component" value="Unassembled WGS sequence"/>
</dbReference>
<gene>
    <name evidence="3" type="ORF">SAMN04488513_11519</name>
</gene>
<sequence length="190" mass="22163">MNFDHWNYSITATLFILVLTPLALYFGYWLLITGTIGALKMLQSKKWQPVIGKIIAAEIRFNTYSNDSSISTNFRFVLKKTYTYRFKGRVFTSDQTLASDYLYDKEFKTLERFPKKYGDYKEFPEYMALEKMSASVIGRPVTVYVNPNHPASACLENRFEKEIFLPIFMGAILSFWATYFLFTLVGSLMR</sequence>
<evidence type="ECO:0000313" key="4">
    <source>
        <dbReference type="Proteomes" id="UP000184543"/>
    </source>
</evidence>
<dbReference type="RefSeq" id="WP_072995649.1">
    <property type="nucleotide sequence ID" value="NZ_FQYU01000015.1"/>
</dbReference>
<reference evidence="4" key="1">
    <citation type="submission" date="2016-11" db="EMBL/GenBank/DDBJ databases">
        <authorList>
            <person name="Varghese N."/>
            <person name="Submissions S."/>
        </authorList>
    </citation>
    <scope>NUCLEOTIDE SEQUENCE [LARGE SCALE GENOMIC DNA]</scope>
    <source>
        <strain evidence="4">DSM 19858</strain>
    </source>
</reference>
<protein>
    <recommendedName>
        <fullName evidence="2">DUF3592 domain-containing protein</fullName>
    </recommendedName>
</protein>
<feature type="domain" description="DUF3592" evidence="2">
    <location>
        <begin position="52"/>
        <end position="158"/>
    </location>
</feature>
<keyword evidence="1" id="KW-0812">Transmembrane</keyword>
<dbReference type="Pfam" id="PF12158">
    <property type="entry name" value="DUF3592"/>
    <property type="match status" value="1"/>
</dbReference>
<dbReference type="AlphaFoldDB" id="A0A1M6NRX6"/>
<evidence type="ECO:0000313" key="3">
    <source>
        <dbReference type="EMBL" id="SHJ98435.1"/>
    </source>
</evidence>
<dbReference type="InterPro" id="IPR021994">
    <property type="entry name" value="DUF3592"/>
</dbReference>
<organism evidence="3 4">
    <name type="scientific">Pseudozobellia thermophila</name>
    <dbReference type="NCBI Taxonomy" id="192903"/>
    <lineage>
        <taxon>Bacteria</taxon>
        <taxon>Pseudomonadati</taxon>
        <taxon>Bacteroidota</taxon>
        <taxon>Flavobacteriia</taxon>
        <taxon>Flavobacteriales</taxon>
        <taxon>Flavobacteriaceae</taxon>
        <taxon>Pseudozobellia</taxon>
    </lineage>
</organism>